<dbReference type="InterPro" id="IPR036736">
    <property type="entry name" value="ACP-like_sf"/>
</dbReference>
<dbReference type="AlphaFoldDB" id="A0AAE0H802"/>
<evidence type="ECO:0000313" key="4">
    <source>
        <dbReference type="EMBL" id="KAK3291625.1"/>
    </source>
</evidence>
<proteinExistence type="predicted"/>
<dbReference type="PANTHER" id="PTHR43439:SF2">
    <property type="entry name" value="ENZYME, PUTATIVE (JCVI)-RELATED"/>
    <property type="match status" value="1"/>
</dbReference>
<dbReference type="InterPro" id="IPR051414">
    <property type="entry name" value="Adenylate-forming_Reductase"/>
</dbReference>
<dbReference type="InterPro" id="IPR013120">
    <property type="entry name" value="FAR_NAD-bd"/>
</dbReference>
<dbReference type="RefSeq" id="XP_062655139.1">
    <property type="nucleotide sequence ID" value="XM_062801932.1"/>
</dbReference>
<dbReference type="SUPFAM" id="SSF51735">
    <property type="entry name" value="NAD(P)-binding Rossmann-fold domains"/>
    <property type="match status" value="1"/>
</dbReference>
<gene>
    <name evidence="4" type="ORF">B0H64DRAFT_367005</name>
</gene>
<dbReference type="Pfam" id="PF00550">
    <property type="entry name" value="PP-binding"/>
    <property type="match status" value="1"/>
</dbReference>
<dbReference type="Gene3D" id="1.10.1200.10">
    <property type="entry name" value="ACP-like"/>
    <property type="match status" value="1"/>
</dbReference>
<sequence>MPSEFLSHTAWIDKLAAESPDDVWIKSPVTSDKGAVTWQDITFLELSKAVDTMARWMEKELGLGTGDEPVAYTGVNDARYPIIILAALKTGYKGFMVSPRNSLEGNLHLLKATQCSKFIHSAEFKTTVDGVAAEAAQLRTSQVPELQEILSTSSDAPYESRADRYLQDDKTVLILHSSGSTGNPKPVYLNGGIFRVGAQSPALPVPEGRKNVHNQILGTRLMLCTMPFFHVYGVMMISNRSFYNRGPLALLPPGVPPTAELLLDVIAKVNPSVVVCAPSILEDICNVPGGVEKLSKLEHIFYGGAPLAKACGDEISKVTTLVNTIGNTESFNFPNLIPLDGADWEYFEWNPNCGIVMEPTAEDGVAELVIQRQPGNDYQGVFHNFPGTDEFRPNDLFEQHPTKEGLWKYVGRADDIIVLRNGEKTNPVSFEKAIEGHHWVKGALVVGTGQLQTGLIIELHAEHAHLTLDEVLKDVWPVVEEAHKHCQAHAHVWRTMVLLSTPTKPFKRAPKGSIMRKATNKLYEDEIKILFEGPADTNSAAQGNNGLNNSQIRDMVKKAVLSVVEGHVSGDITDDANLFKLGADSLQVMQIRQVLSSAGVTCPTRAVYENPSINLLAKALGNGASSETPAITVSREEKMSAMIHKYTDFAPVTTQQPSDSSSAMLLVGSTGALGTHLLHELLQNPSITRIYCLNRSADAAARQTQAFLDRGLTLDTPAPDNNNLASHPKIRFLTGQTHLPLFGLDSTTYADLQADVATILLNAWPVNFNSTLATFEDNIAGVKRCVDFAAGAPRRPHIGFEGAALTVPEAFELDNSLPARQGYGESKHVASSILARAAREGVVGGTVLRVGQLAGTAEAEGVWNRHGDGVAEWVPSLIKTSKSLGKIPRSLGPSNDNVIWVPVDTAAKIILEFLPLDGEKEDSREAGCFNVMNPQITQWSALVATTQEYYAKEGHEIVTVDLDEWLDELKGIDAAQTPEQIDQYPAVKILDFFEGLKADGDMKGPLTGFATEKGSLKSPAMAGLRSLEGSLMQKWLQEWDF</sequence>
<keyword evidence="2" id="KW-0597">Phosphoprotein</keyword>
<evidence type="ECO:0000256" key="1">
    <source>
        <dbReference type="ARBA" id="ARBA00022450"/>
    </source>
</evidence>
<dbReference type="InterPro" id="IPR042099">
    <property type="entry name" value="ANL_N_sf"/>
</dbReference>
<keyword evidence="1" id="KW-0596">Phosphopantetheine</keyword>
<reference evidence="4" key="2">
    <citation type="submission" date="2023-06" db="EMBL/GenBank/DDBJ databases">
        <authorList>
            <consortium name="Lawrence Berkeley National Laboratory"/>
            <person name="Haridas S."/>
            <person name="Hensen N."/>
            <person name="Bonometti L."/>
            <person name="Westerberg I."/>
            <person name="Brannstrom I.O."/>
            <person name="Guillou S."/>
            <person name="Cros-Aarteil S."/>
            <person name="Calhoun S."/>
            <person name="Kuo A."/>
            <person name="Mondo S."/>
            <person name="Pangilinan J."/>
            <person name="Riley R."/>
            <person name="Labutti K."/>
            <person name="Andreopoulos B."/>
            <person name="Lipzen A."/>
            <person name="Chen C."/>
            <person name="Yanf M."/>
            <person name="Daum C."/>
            <person name="Ng V."/>
            <person name="Clum A."/>
            <person name="Steindorff A."/>
            <person name="Ohm R."/>
            <person name="Martin F."/>
            <person name="Silar P."/>
            <person name="Natvig D."/>
            <person name="Lalanne C."/>
            <person name="Gautier V."/>
            <person name="Ament-Velasquez S.L."/>
            <person name="Kruys A."/>
            <person name="Hutchinson M.I."/>
            <person name="Powell A.J."/>
            <person name="Barry K."/>
            <person name="Miller A.N."/>
            <person name="Grigoriev I.V."/>
            <person name="Debuchy R."/>
            <person name="Gladieux P."/>
            <person name="Thoren M.H."/>
            <person name="Johannesson H."/>
        </authorList>
    </citation>
    <scope>NUCLEOTIDE SEQUENCE</scope>
    <source>
        <strain evidence="4">CBS 168.71</strain>
    </source>
</reference>
<dbReference type="SUPFAM" id="SSF47336">
    <property type="entry name" value="ACP-like"/>
    <property type="match status" value="1"/>
</dbReference>
<dbReference type="SMART" id="SM00823">
    <property type="entry name" value="PKS_PP"/>
    <property type="match status" value="1"/>
</dbReference>
<dbReference type="SUPFAM" id="SSF56801">
    <property type="entry name" value="Acetyl-CoA synthetase-like"/>
    <property type="match status" value="1"/>
</dbReference>
<feature type="domain" description="Carrier" evidence="3">
    <location>
        <begin position="550"/>
        <end position="624"/>
    </location>
</feature>
<dbReference type="PANTHER" id="PTHR43439">
    <property type="entry name" value="PHENYLACETATE-COENZYME A LIGASE"/>
    <property type="match status" value="1"/>
</dbReference>
<dbReference type="PROSITE" id="PS00455">
    <property type="entry name" value="AMP_BINDING"/>
    <property type="match status" value="1"/>
</dbReference>
<dbReference type="GeneID" id="87838880"/>
<accession>A0AAE0H802</accession>
<name>A0AAE0H802_9PEZI</name>
<dbReference type="InterPro" id="IPR000873">
    <property type="entry name" value="AMP-dep_synth/lig_dom"/>
</dbReference>
<dbReference type="Gene3D" id="3.40.50.12780">
    <property type="entry name" value="N-terminal domain of ligase-like"/>
    <property type="match status" value="1"/>
</dbReference>
<dbReference type="InterPro" id="IPR020806">
    <property type="entry name" value="PKS_PP-bd"/>
</dbReference>
<protein>
    <recommendedName>
        <fullName evidence="3">Carrier domain-containing protein</fullName>
    </recommendedName>
</protein>
<keyword evidence="5" id="KW-1185">Reference proteome</keyword>
<dbReference type="Pfam" id="PF00501">
    <property type="entry name" value="AMP-binding"/>
    <property type="match status" value="1"/>
</dbReference>
<dbReference type="PROSITE" id="PS50075">
    <property type="entry name" value="CARRIER"/>
    <property type="match status" value="1"/>
</dbReference>
<dbReference type="InterPro" id="IPR036291">
    <property type="entry name" value="NAD(P)-bd_dom_sf"/>
</dbReference>
<reference evidence="4" key="1">
    <citation type="journal article" date="2023" name="Mol. Phylogenet. Evol.">
        <title>Genome-scale phylogeny and comparative genomics of the fungal order Sordariales.</title>
        <authorList>
            <person name="Hensen N."/>
            <person name="Bonometti L."/>
            <person name="Westerberg I."/>
            <person name="Brannstrom I.O."/>
            <person name="Guillou S."/>
            <person name="Cros-Aarteil S."/>
            <person name="Calhoun S."/>
            <person name="Haridas S."/>
            <person name="Kuo A."/>
            <person name="Mondo S."/>
            <person name="Pangilinan J."/>
            <person name="Riley R."/>
            <person name="LaButti K."/>
            <person name="Andreopoulos B."/>
            <person name="Lipzen A."/>
            <person name="Chen C."/>
            <person name="Yan M."/>
            <person name="Daum C."/>
            <person name="Ng V."/>
            <person name="Clum A."/>
            <person name="Steindorff A."/>
            <person name="Ohm R.A."/>
            <person name="Martin F."/>
            <person name="Silar P."/>
            <person name="Natvig D.O."/>
            <person name="Lalanne C."/>
            <person name="Gautier V."/>
            <person name="Ament-Velasquez S.L."/>
            <person name="Kruys A."/>
            <person name="Hutchinson M.I."/>
            <person name="Powell A.J."/>
            <person name="Barry K."/>
            <person name="Miller A.N."/>
            <person name="Grigoriev I.V."/>
            <person name="Debuchy R."/>
            <person name="Gladieux P."/>
            <person name="Hiltunen Thoren M."/>
            <person name="Johannesson H."/>
        </authorList>
    </citation>
    <scope>NUCLEOTIDE SEQUENCE</scope>
    <source>
        <strain evidence="4">CBS 168.71</strain>
    </source>
</reference>
<dbReference type="Pfam" id="PF07993">
    <property type="entry name" value="NAD_binding_4"/>
    <property type="match status" value="1"/>
</dbReference>
<dbReference type="GO" id="GO:0031177">
    <property type="term" value="F:phosphopantetheine binding"/>
    <property type="evidence" value="ECO:0007669"/>
    <property type="project" value="InterPro"/>
</dbReference>
<evidence type="ECO:0000256" key="2">
    <source>
        <dbReference type="ARBA" id="ARBA00022553"/>
    </source>
</evidence>
<dbReference type="InterPro" id="IPR009081">
    <property type="entry name" value="PP-bd_ACP"/>
</dbReference>
<comment type="caution">
    <text evidence="4">The sequence shown here is derived from an EMBL/GenBank/DDBJ whole genome shotgun (WGS) entry which is preliminary data.</text>
</comment>
<organism evidence="4 5">
    <name type="scientific">Chaetomium fimeti</name>
    <dbReference type="NCBI Taxonomy" id="1854472"/>
    <lineage>
        <taxon>Eukaryota</taxon>
        <taxon>Fungi</taxon>
        <taxon>Dikarya</taxon>
        <taxon>Ascomycota</taxon>
        <taxon>Pezizomycotina</taxon>
        <taxon>Sordariomycetes</taxon>
        <taxon>Sordariomycetidae</taxon>
        <taxon>Sordariales</taxon>
        <taxon>Chaetomiaceae</taxon>
        <taxon>Chaetomium</taxon>
    </lineage>
</organism>
<dbReference type="Pfam" id="PF23562">
    <property type="entry name" value="AMP-binding_C_3"/>
    <property type="match status" value="1"/>
</dbReference>
<evidence type="ECO:0000313" key="5">
    <source>
        <dbReference type="Proteomes" id="UP001278766"/>
    </source>
</evidence>
<evidence type="ECO:0000259" key="3">
    <source>
        <dbReference type="PROSITE" id="PS50075"/>
    </source>
</evidence>
<dbReference type="Gene3D" id="3.40.50.720">
    <property type="entry name" value="NAD(P)-binding Rossmann-like Domain"/>
    <property type="match status" value="1"/>
</dbReference>
<dbReference type="InterPro" id="IPR020845">
    <property type="entry name" value="AMP-binding_CS"/>
</dbReference>
<dbReference type="EMBL" id="JAUEPN010000009">
    <property type="protein sequence ID" value="KAK3291625.1"/>
    <property type="molecule type" value="Genomic_DNA"/>
</dbReference>
<dbReference type="Proteomes" id="UP001278766">
    <property type="component" value="Unassembled WGS sequence"/>
</dbReference>